<proteinExistence type="predicted"/>
<evidence type="ECO:0000313" key="2">
    <source>
        <dbReference type="Proteomes" id="UP001626550"/>
    </source>
</evidence>
<evidence type="ECO:0000313" key="1">
    <source>
        <dbReference type="EMBL" id="KAL3319729.1"/>
    </source>
</evidence>
<name>A0ABD2QJQ8_9PLAT</name>
<gene>
    <name evidence="1" type="ORF">Ciccas_001599</name>
</gene>
<accession>A0ABD2QJQ8</accession>
<sequence>MAQLIVNKKELINYASAAREGEQGWASRDLGCVLRMMRLNNTQPCMKPDEYFMRRLSSSLLHYARSTNGRSALRDPKDSMRALLCFYSKCFFCGTLLEEEAY</sequence>
<dbReference type="Proteomes" id="UP001626550">
    <property type="component" value="Unassembled WGS sequence"/>
</dbReference>
<organism evidence="1 2">
    <name type="scientific">Cichlidogyrus casuarinus</name>
    <dbReference type="NCBI Taxonomy" id="1844966"/>
    <lineage>
        <taxon>Eukaryota</taxon>
        <taxon>Metazoa</taxon>
        <taxon>Spiralia</taxon>
        <taxon>Lophotrochozoa</taxon>
        <taxon>Platyhelminthes</taxon>
        <taxon>Monogenea</taxon>
        <taxon>Monopisthocotylea</taxon>
        <taxon>Dactylogyridea</taxon>
        <taxon>Ancyrocephalidae</taxon>
        <taxon>Cichlidogyrus</taxon>
    </lineage>
</organism>
<dbReference type="AlphaFoldDB" id="A0ABD2QJQ8"/>
<dbReference type="EMBL" id="JBJKFK010000107">
    <property type="protein sequence ID" value="KAL3319729.1"/>
    <property type="molecule type" value="Genomic_DNA"/>
</dbReference>
<protein>
    <submittedName>
        <fullName evidence="1">Uncharacterized protein</fullName>
    </submittedName>
</protein>
<comment type="caution">
    <text evidence="1">The sequence shown here is derived from an EMBL/GenBank/DDBJ whole genome shotgun (WGS) entry which is preliminary data.</text>
</comment>
<keyword evidence="2" id="KW-1185">Reference proteome</keyword>
<reference evidence="1 2" key="1">
    <citation type="submission" date="2024-11" db="EMBL/GenBank/DDBJ databases">
        <title>Adaptive evolution of stress response genes in parasites aligns with host niche diversity.</title>
        <authorList>
            <person name="Hahn C."/>
            <person name="Resl P."/>
        </authorList>
    </citation>
    <scope>NUCLEOTIDE SEQUENCE [LARGE SCALE GENOMIC DNA]</scope>
    <source>
        <strain evidence="1">EGGRZ-B1_66</strain>
        <tissue evidence="1">Body</tissue>
    </source>
</reference>